<proteinExistence type="predicted"/>
<name>A0A1S2LW14_9BACI</name>
<keyword evidence="2" id="KW-1185">Reference proteome</keyword>
<organism evidence="1 2">
    <name type="scientific">Anaerobacillus alkalilacustris</name>
    <dbReference type="NCBI Taxonomy" id="393763"/>
    <lineage>
        <taxon>Bacteria</taxon>
        <taxon>Bacillati</taxon>
        <taxon>Bacillota</taxon>
        <taxon>Bacilli</taxon>
        <taxon>Bacillales</taxon>
        <taxon>Bacillaceae</taxon>
        <taxon>Anaerobacillus</taxon>
    </lineage>
</organism>
<reference evidence="1 2" key="1">
    <citation type="submission" date="2016-10" db="EMBL/GenBank/DDBJ databases">
        <title>Draft genome sequences of four alkaliphilic bacteria belonging to the Anaerobacillus genus.</title>
        <authorList>
            <person name="Bassil N.M."/>
            <person name="Lloyd J.R."/>
        </authorList>
    </citation>
    <scope>NUCLEOTIDE SEQUENCE [LARGE SCALE GENOMIC DNA]</scope>
    <source>
        <strain evidence="1 2">DSM 18345</strain>
    </source>
</reference>
<evidence type="ECO:0000313" key="2">
    <source>
        <dbReference type="Proteomes" id="UP000179524"/>
    </source>
</evidence>
<accession>A0A1S2LW14</accession>
<evidence type="ECO:0000313" key="1">
    <source>
        <dbReference type="EMBL" id="OIJ16363.1"/>
    </source>
</evidence>
<evidence type="ECO:0008006" key="3">
    <source>
        <dbReference type="Google" id="ProtNLM"/>
    </source>
</evidence>
<dbReference type="EMBL" id="MLQR01000009">
    <property type="protein sequence ID" value="OIJ16363.1"/>
    <property type="molecule type" value="Genomic_DNA"/>
</dbReference>
<dbReference type="OrthoDB" id="9798935at2"/>
<sequence>MVRLGFMPGESDGLFHPEVSITVEDYLTALEKLESKLTQQNVINGLRHKFSLDSCLDLHTATSLTTEMGYLEVNWQFLRNDIIHSDRLTKGETAAFLYKLYFLIIQKQCGK</sequence>
<dbReference type="RefSeq" id="WP_071308782.1">
    <property type="nucleotide sequence ID" value="NZ_MLQR01000009.1"/>
</dbReference>
<dbReference type="AlphaFoldDB" id="A0A1S2LW14"/>
<dbReference type="Proteomes" id="UP000179524">
    <property type="component" value="Unassembled WGS sequence"/>
</dbReference>
<protein>
    <recommendedName>
        <fullName evidence="3">SLH domain-containing protein</fullName>
    </recommendedName>
</protein>
<comment type="caution">
    <text evidence="1">The sequence shown here is derived from an EMBL/GenBank/DDBJ whole genome shotgun (WGS) entry which is preliminary data.</text>
</comment>
<gene>
    <name evidence="1" type="ORF">BKP37_06260</name>
</gene>